<sequence>MRFFVTLARIILYGESRAWLPEGLPLKLMNLYYCLTTAFGKMSSDCGRSTGTRWIAYLYIYDSLRYYCSFKFLEYNAFDYYRCT</sequence>
<dbReference type="EMBL" id="JBBNAG010000005">
    <property type="protein sequence ID" value="KAK9132600.1"/>
    <property type="molecule type" value="Genomic_DNA"/>
</dbReference>
<dbReference type="Proteomes" id="UP001419268">
    <property type="component" value="Unassembled WGS sequence"/>
</dbReference>
<comment type="caution">
    <text evidence="1">The sequence shown here is derived from an EMBL/GenBank/DDBJ whole genome shotgun (WGS) entry which is preliminary data.</text>
</comment>
<gene>
    <name evidence="1" type="ORF">Scep_012128</name>
</gene>
<protein>
    <submittedName>
        <fullName evidence="1">Uncharacterized protein</fullName>
    </submittedName>
</protein>
<reference evidence="1 2" key="1">
    <citation type="submission" date="2024-01" db="EMBL/GenBank/DDBJ databases">
        <title>Genome assemblies of Stephania.</title>
        <authorList>
            <person name="Yang L."/>
        </authorList>
    </citation>
    <scope>NUCLEOTIDE SEQUENCE [LARGE SCALE GENOMIC DNA]</scope>
    <source>
        <strain evidence="1">JXDWG</strain>
        <tissue evidence="1">Leaf</tissue>
    </source>
</reference>
<proteinExistence type="predicted"/>
<dbReference type="AlphaFoldDB" id="A0AAP0JGK0"/>
<accession>A0AAP0JGK0</accession>
<evidence type="ECO:0000313" key="2">
    <source>
        <dbReference type="Proteomes" id="UP001419268"/>
    </source>
</evidence>
<organism evidence="1 2">
    <name type="scientific">Stephania cephalantha</name>
    <dbReference type="NCBI Taxonomy" id="152367"/>
    <lineage>
        <taxon>Eukaryota</taxon>
        <taxon>Viridiplantae</taxon>
        <taxon>Streptophyta</taxon>
        <taxon>Embryophyta</taxon>
        <taxon>Tracheophyta</taxon>
        <taxon>Spermatophyta</taxon>
        <taxon>Magnoliopsida</taxon>
        <taxon>Ranunculales</taxon>
        <taxon>Menispermaceae</taxon>
        <taxon>Menispermoideae</taxon>
        <taxon>Cissampelideae</taxon>
        <taxon>Stephania</taxon>
    </lineage>
</organism>
<evidence type="ECO:0000313" key="1">
    <source>
        <dbReference type="EMBL" id="KAK9132600.1"/>
    </source>
</evidence>
<name>A0AAP0JGK0_9MAGN</name>
<keyword evidence="2" id="KW-1185">Reference proteome</keyword>